<evidence type="ECO:0000256" key="1">
    <source>
        <dbReference type="SAM" id="Phobius"/>
    </source>
</evidence>
<feature type="transmembrane region" description="Helical" evidence="1">
    <location>
        <begin position="142"/>
        <end position="163"/>
    </location>
</feature>
<gene>
    <name evidence="2" type="ORF">AB5J52_47005</name>
</gene>
<feature type="transmembrane region" description="Helical" evidence="1">
    <location>
        <begin position="226"/>
        <end position="252"/>
    </location>
</feature>
<sequence length="510" mass="54552">MIASFVGLVVVPIVIAGLARWAAARRRRGLGAGRAVHFRCRLDGHKGRLLVDPRLDGPVFLDRSGNVTALPRGGEALDATVSTNGRPPFEKVNLRYRTPEGQVLRLRLATHDARTLGAWLGEQTRPVSAPARRLLLPAAPPWAVLALAASLFVGLATADVALLGKHTAAEVVRVDRDDDSCTVDWDGGAQRAAVDCDTTDVRSGDRIGITALPWPFLGEAVNTRTVLNVVAVLGGGLGLLGLGGALMVNPLACARRVRLARRARPAIPLRAAAGGEAGEDRWPALDDDLSYASLAAAARHGDRHRPGPRVTPPRRGFGRTSISPRIWVLTTVLGTNAWYSLGFSSAAILEDHFHLGHWRFLVFGTVGIASLARIGWVATDRSALCGPVLRAARSDAGKGTWQPMRYVRLRRDPGEMALVLFRPEGGEVTAPLFLQPISRSRGSERRTVGGPAPVGEALVLNTGVGPLICEIDGVRYLPRGRATEAATDPARTRDELRSFAESHLRSVGRG</sequence>
<keyword evidence="1" id="KW-1133">Transmembrane helix</keyword>
<keyword evidence="1" id="KW-0812">Transmembrane</keyword>
<feature type="transmembrane region" description="Helical" evidence="1">
    <location>
        <begin position="6"/>
        <end position="24"/>
    </location>
</feature>
<organism evidence="2">
    <name type="scientific">Streptomyces sp. R39</name>
    <dbReference type="NCBI Taxonomy" id="3238631"/>
    <lineage>
        <taxon>Bacteria</taxon>
        <taxon>Bacillati</taxon>
        <taxon>Actinomycetota</taxon>
        <taxon>Actinomycetes</taxon>
        <taxon>Kitasatosporales</taxon>
        <taxon>Streptomycetaceae</taxon>
        <taxon>Streptomyces</taxon>
    </lineage>
</organism>
<evidence type="ECO:0000313" key="2">
    <source>
        <dbReference type="EMBL" id="XDQ49216.1"/>
    </source>
</evidence>
<dbReference type="RefSeq" id="WP_369227870.1">
    <property type="nucleotide sequence ID" value="NZ_CP163441.1"/>
</dbReference>
<accession>A0AB39R393</accession>
<keyword evidence="1" id="KW-0472">Membrane</keyword>
<feature type="transmembrane region" description="Helical" evidence="1">
    <location>
        <begin position="326"/>
        <end position="349"/>
    </location>
</feature>
<feature type="transmembrane region" description="Helical" evidence="1">
    <location>
        <begin position="355"/>
        <end position="374"/>
    </location>
</feature>
<name>A0AB39R393_9ACTN</name>
<dbReference type="EMBL" id="CP163441">
    <property type="protein sequence ID" value="XDQ49216.1"/>
    <property type="molecule type" value="Genomic_DNA"/>
</dbReference>
<reference evidence="2" key="1">
    <citation type="submission" date="2024-07" db="EMBL/GenBank/DDBJ databases">
        <authorList>
            <person name="Yu S.T."/>
        </authorList>
    </citation>
    <scope>NUCLEOTIDE SEQUENCE</scope>
    <source>
        <strain evidence="2">R39</strain>
    </source>
</reference>
<protein>
    <recommendedName>
        <fullName evidence="3">DUF3592 domain-containing protein</fullName>
    </recommendedName>
</protein>
<evidence type="ECO:0008006" key="3">
    <source>
        <dbReference type="Google" id="ProtNLM"/>
    </source>
</evidence>
<dbReference type="AlphaFoldDB" id="A0AB39R393"/>
<proteinExistence type="predicted"/>